<evidence type="ECO:0000313" key="2">
    <source>
        <dbReference type="Proteomes" id="UP000094385"/>
    </source>
</evidence>
<sequence length="98" mass="10867">MLGTIFYRSYSIVPDSPEFAGLDDGFSGGILERTPFKFDEELGDDDHDYLAAVRVPRPAHPGVVGRGRLSFLFFVIYINCLWTSIFRSGAQDASTTLS</sequence>
<reference evidence="1 2" key="1">
    <citation type="journal article" date="2016" name="Proc. Natl. Acad. Sci. U.S.A.">
        <title>Comparative genomics of biotechnologically important yeasts.</title>
        <authorList>
            <person name="Riley R."/>
            <person name="Haridas S."/>
            <person name="Wolfe K.H."/>
            <person name="Lopes M.R."/>
            <person name="Hittinger C.T."/>
            <person name="Goeker M."/>
            <person name="Salamov A.A."/>
            <person name="Wisecaver J.H."/>
            <person name="Long T.M."/>
            <person name="Calvey C.H."/>
            <person name="Aerts A.L."/>
            <person name="Barry K.W."/>
            <person name="Choi C."/>
            <person name="Clum A."/>
            <person name="Coughlan A.Y."/>
            <person name="Deshpande S."/>
            <person name="Douglass A.P."/>
            <person name="Hanson S.J."/>
            <person name="Klenk H.-P."/>
            <person name="LaButti K.M."/>
            <person name="Lapidus A."/>
            <person name="Lindquist E.A."/>
            <person name="Lipzen A.M."/>
            <person name="Meier-Kolthoff J.P."/>
            <person name="Ohm R.A."/>
            <person name="Otillar R.P."/>
            <person name="Pangilinan J.L."/>
            <person name="Peng Y."/>
            <person name="Rokas A."/>
            <person name="Rosa C.A."/>
            <person name="Scheuner C."/>
            <person name="Sibirny A.A."/>
            <person name="Slot J.C."/>
            <person name="Stielow J.B."/>
            <person name="Sun H."/>
            <person name="Kurtzman C.P."/>
            <person name="Blackwell M."/>
            <person name="Grigoriev I.V."/>
            <person name="Jeffries T.W."/>
        </authorList>
    </citation>
    <scope>NUCLEOTIDE SEQUENCE [LARGE SCALE GENOMIC DNA]</scope>
    <source>
        <strain evidence="1 2">NRRL Y-11557</strain>
    </source>
</reference>
<proteinExistence type="predicted"/>
<gene>
    <name evidence="1" type="ORF">LIPSTDRAFT_163417</name>
</gene>
<dbReference type="AlphaFoldDB" id="A0A1E3PZX6"/>
<protein>
    <submittedName>
        <fullName evidence="1">Uncharacterized protein</fullName>
    </submittedName>
</protein>
<dbReference type="EMBL" id="KV454299">
    <property type="protein sequence ID" value="ODQ70961.1"/>
    <property type="molecule type" value="Genomic_DNA"/>
</dbReference>
<keyword evidence="2" id="KW-1185">Reference proteome</keyword>
<accession>A0A1E3PZX6</accession>
<name>A0A1E3PZX6_LIPST</name>
<evidence type="ECO:0000313" key="1">
    <source>
        <dbReference type="EMBL" id="ODQ70961.1"/>
    </source>
</evidence>
<organism evidence="1 2">
    <name type="scientific">Lipomyces starkeyi NRRL Y-11557</name>
    <dbReference type="NCBI Taxonomy" id="675824"/>
    <lineage>
        <taxon>Eukaryota</taxon>
        <taxon>Fungi</taxon>
        <taxon>Dikarya</taxon>
        <taxon>Ascomycota</taxon>
        <taxon>Saccharomycotina</taxon>
        <taxon>Lipomycetes</taxon>
        <taxon>Lipomycetales</taxon>
        <taxon>Lipomycetaceae</taxon>
        <taxon>Lipomyces</taxon>
    </lineage>
</organism>
<dbReference type="Proteomes" id="UP000094385">
    <property type="component" value="Unassembled WGS sequence"/>
</dbReference>